<protein>
    <submittedName>
        <fullName evidence="5">Bifunctional protein Aas</fullName>
    </submittedName>
</protein>
<keyword evidence="3" id="KW-0812">Transmembrane</keyword>
<dbReference type="AlphaFoldDB" id="A0A5C6E414"/>
<dbReference type="Gene3D" id="3.40.50.12780">
    <property type="entry name" value="N-terminal domain of ligase-like"/>
    <property type="match status" value="1"/>
</dbReference>
<dbReference type="Pfam" id="PF01553">
    <property type="entry name" value="Acyltransferase"/>
    <property type="match status" value="1"/>
</dbReference>
<dbReference type="InterPro" id="IPR042099">
    <property type="entry name" value="ANL_N_sf"/>
</dbReference>
<feature type="domain" description="Phospholipid/glycerol acyltransferase" evidence="4">
    <location>
        <begin position="73"/>
        <end position="187"/>
    </location>
</feature>
<dbReference type="Gene3D" id="3.30.300.30">
    <property type="match status" value="1"/>
</dbReference>
<keyword evidence="3" id="KW-0472">Membrane</keyword>
<keyword evidence="2" id="KW-0436">Ligase</keyword>
<gene>
    <name evidence="5" type="primary">aas_1</name>
    <name evidence="5" type="ORF">Q31b_24650</name>
</gene>
<evidence type="ECO:0000256" key="3">
    <source>
        <dbReference type="SAM" id="Phobius"/>
    </source>
</evidence>
<dbReference type="GO" id="GO:0031956">
    <property type="term" value="F:medium-chain fatty acid-CoA ligase activity"/>
    <property type="evidence" value="ECO:0007669"/>
    <property type="project" value="TreeGrafter"/>
</dbReference>
<dbReference type="Pfam" id="PF00501">
    <property type="entry name" value="AMP-binding"/>
    <property type="match status" value="1"/>
</dbReference>
<dbReference type="EMBL" id="SJPY01000003">
    <property type="protein sequence ID" value="TWU43425.1"/>
    <property type="molecule type" value="Genomic_DNA"/>
</dbReference>
<keyword evidence="6" id="KW-1185">Reference proteome</keyword>
<organism evidence="5 6">
    <name type="scientific">Novipirellula aureliae</name>
    <dbReference type="NCBI Taxonomy" id="2527966"/>
    <lineage>
        <taxon>Bacteria</taxon>
        <taxon>Pseudomonadati</taxon>
        <taxon>Planctomycetota</taxon>
        <taxon>Planctomycetia</taxon>
        <taxon>Pirellulales</taxon>
        <taxon>Pirellulaceae</taxon>
        <taxon>Novipirellula</taxon>
    </lineage>
</organism>
<dbReference type="PANTHER" id="PTHR43201">
    <property type="entry name" value="ACYL-COA SYNTHETASE"/>
    <property type="match status" value="1"/>
</dbReference>
<dbReference type="InterPro" id="IPR000873">
    <property type="entry name" value="AMP-dep_synth/lig_dom"/>
</dbReference>
<comment type="caution">
    <text evidence="5">The sequence shown here is derived from an EMBL/GenBank/DDBJ whole genome shotgun (WGS) entry which is preliminary data.</text>
</comment>
<comment type="similarity">
    <text evidence="1">Belongs to the ATP-dependent AMP-binding enzyme family.</text>
</comment>
<evidence type="ECO:0000256" key="2">
    <source>
        <dbReference type="ARBA" id="ARBA00022598"/>
    </source>
</evidence>
<dbReference type="PANTHER" id="PTHR43201:SF5">
    <property type="entry name" value="MEDIUM-CHAIN ACYL-COA LIGASE ACSF2, MITOCHONDRIAL"/>
    <property type="match status" value="1"/>
</dbReference>
<dbReference type="GO" id="GO:0006631">
    <property type="term" value="P:fatty acid metabolic process"/>
    <property type="evidence" value="ECO:0007669"/>
    <property type="project" value="TreeGrafter"/>
</dbReference>
<dbReference type="SUPFAM" id="SSF56801">
    <property type="entry name" value="Acetyl-CoA synthetase-like"/>
    <property type="match status" value="1"/>
</dbReference>
<dbReference type="Proteomes" id="UP000315471">
    <property type="component" value="Unassembled WGS sequence"/>
</dbReference>
<dbReference type="GO" id="GO:0016746">
    <property type="term" value="F:acyltransferase activity"/>
    <property type="evidence" value="ECO:0007669"/>
    <property type="project" value="InterPro"/>
</dbReference>
<evidence type="ECO:0000256" key="1">
    <source>
        <dbReference type="ARBA" id="ARBA00006432"/>
    </source>
</evidence>
<dbReference type="InterPro" id="IPR020845">
    <property type="entry name" value="AMP-binding_CS"/>
</dbReference>
<evidence type="ECO:0000313" key="5">
    <source>
        <dbReference type="EMBL" id="TWU43425.1"/>
    </source>
</evidence>
<dbReference type="SUPFAM" id="SSF69593">
    <property type="entry name" value="Glycerol-3-phosphate (1)-acyltransferase"/>
    <property type="match status" value="1"/>
</dbReference>
<sequence length="784" mass="86662">MVRASPYLVPKVQNRVSGLQIGLLIAVALFILIVLTAIFSPRRFIRGVFQLILHPLYRKRIVGLENLPAEGGYVVASNHVSWIDGILILWMLPKNVRFVVEGENFENPITKYLGAGFDTIMMKVTNPKSIGRAFKTAREGLLKGDTIGIFPEGTISRNGQLQAFRGGVQKILKGTDAPIVPVWLDGMWGSLFSYSGGKLFWKWPTQIRRSLTLYIGKPLPNDTSLELVRSQVQQLGAKATFDHRHEFPILARRIIRVWRKTGSRLQCADSLGTEVNARDMLVRVFVLRRLLRREVFSAGETHVGILLPPSVAGVAVNVAIALDRRISANLNYTVSSKVMNHCIAETGIQHVLSSKKFLSKLDLQLDANVIALDDLREKITTMDKLVGFVQGRLLPASLLDRLLGLHRIDKDDLLTIIFTSGSTGMPKGVMLSQANISHNVDAIERTIRLDRQDVVLGILPFFHSFGYSVTLWAANVLGPACVYHFNPLDARQVGKLAQRYRATVLLGTPTFLRSYLRRIQPEQFATLDVVVAGAEKMPLDLFDLFEQRFGVRPVEGYGTTELSPLVSVNIPPSRSSAKYQADRCEGSVGRPFPGVCAKVIPLEGDGELNADEDGMLLIGGANVMQGYANQAELTSKAIQDGWYNTGDIAHVDKEGFLHITGRISRFSKIGGEMVPHGRIEEELAKLFSHSGEDSSEEKEETDCLRICVTAIPDEKKGERLVVLYKSPSVEYDQVRTALCEAGLPNLFIPSADSFIEVDQIPLLGTGKLDIKGAKTVAMQRFGKA</sequence>
<reference evidence="5 6" key="1">
    <citation type="submission" date="2019-02" db="EMBL/GenBank/DDBJ databases">
        <title>Deep-cultivation of Planctomycetes and their phenomic and genomic characterization uncovers novel biology.</title>
        <authorList>
            <person name="Wiegand S."/>
            <person name="Jogler M."/>
            <person name="Boedeker C."/>
            <person name="Pinto D."/>
            <person name="Vollmers J."/>
            <person name="Rivas-Marin E."/>
            <person name="Kohn T."/>
            <person name="Peeters S.H."/>
            <person name="Heuer A."/>
            <person name="Rast P."/>
            <person name="Oberbeckmann S."/>
            <person name="Bunk B."/>
            <person name="Jeske O."/>
            <person name="Meyerdierks A."/>
            <person name="Storesund J.E."/>
            <person name="Kallscheuer N."/>
            <person name="Luecker S."/>
            <person name="Lage O.M."/>
            <person name="Pohl T."/>
            <person name="Merkel B.J."/>
            <person name="Hornburger P."/>
            <person name="Mueller R.-W."/>
            <person name="Bruemmer F."/>
            <person name="Labrenz M."/>
            <person name="Spormann A.M."/>
            <person name="Op Den Camp H."/>
            <person name="Overmann J."/>
            <person name="Amann R."/>
            <person name="Jetten M.S.M."/>
            <person name="Mascher T."/>
            <person name="Medema M.H."/>
            <person name="Devos D.P."/>
            <person name="Kaster A.-K."/>
            <person name="Ovreas L."/>
            <person name="Rohde M."/>
            <person name="Galperin M.Y."/>
            <person name="Jogler C."/>
        </authorList>
    </citation>
    <scope>NUCLEOTIDE SEQUENCE [LARGE SCALE GENOMIC DNA]</scope>
    <source>
        <strain evidence="5 6">Q31b</strain>
    </source>
</reference>
<dbReference type="CDD" id="cd07989">
    <property type="entry name" value="LPLAT_AGPAT-like"/>
    <property type="match status" value="1"/>
</dbReference>
<dbReference type="PROSITE" id="PS00455">
    <property type="entry name" value="AMP_BINDING"/>
    <property type="match status" value="1"/>
</dbReference>
<accession>A0A5C6E414</accession>
<dbReference type="SMART" id="SM00563">
    <property type="entry name" value="PlsC"/>
    <property type="match status" value="1"/>
</dbReference>
<name>A0A5C6E414_9BACT</name>
<dbReference type="InterPro" id="IPR002123">
    <property type="entry name" value="Plipid/glycerol_acylTrfase"/>
</dbReference>
<dbReference type="InterPro" id="IPR045851">
    <property type="entry name" value="AMP-bd_C_sf"/>
</dbReference>
<keyword evidence="3" id="KW-1133">Transmembrane helix</keyword>
<proteinExistence type="inferred from homology"/>
<feature type="transmembrane region" description="Helical" evidence="3">
    <location>
        <begin position="20"/>
        <end position="39"/>
    </location>
</feature>
<evidence type="ECO:0000313" key="6">
    <source>
        <dbReference type="Proteomes" id="UP000315471"/>
    </source>
</evidence>
<evidence type="ECO:0000259" key="4">
    <source>
        <dbReference type="SMART" id="SM00563"/>
    </source>
</evidence>